<protein>
    <recommendedName>
        <fullName evidence="3">DUF922 domain-containing protein</fullName>
    </recommendedName>
</protein>
<gene>
    <name evidence="1" type="ORF">SAMN04515668_4844</name>
</gene>
<evidence type="ECO:0000313" key="2">
    <source>
        <dbReference type="Proteomes" id="UP000199029"/>
    </source>
</evidence>
<evidence type="ECO:0008006" key="3">
    <source>
        <dbReference type="Google" id="ProtNLM"/>
    </source>
</evidence>
<sequence length="222" mass="24869">MPCPILNHSVVGRSTWVAALLWLLMSHAGYAQLRRTSPANPAVICWQEGLKLRWSDFQAPQNLLPDAGVGAHTGTSIDVRGEVDALGRPAYVVACYFSKKESWVRDSSAEGNHILLAHEQVHFDLAELFARKIRQRIAQCRRRGDEVWGPELQAEIEGLLREWSGVNAVFDQEAAVEQRLAAFDEEIRAFTPTLQRWQSRVRRELTALGLYGSSDSTCGQKS</sequence>
<dbReference type="Proteomes" id="UP000199029">
    <property type="component" value="Unassembled WGS sequence"/>
</dbReference>
<dbReference type="EMBL" id="FOXS01000010">
    <property type="protein sequence ID" value="SFQ82598.1"/>
    <property type="molecule type" value="Genomic_DNA"/>
</dbReference>
<accession>A0A1I6BNS0</accession>
<proteinExistence type="predicted"/>
<name>A0A1I6BNS0_HYMAR</name>
<organism evidence="1 2">
    <name type="scientific">Hymenobacter arizonensis</name>
    <name type="common">Siccationidurans arizonensis</name>
    <dbReference type="NCBI Taxonomy" id="1227077"/>
    <lineage>
        <taxon>Bacteria</taxon>
        <taxon>Pseudomonadati</taxon>
        <taxon>Bacteroidota</taxon>
        <taxon>Cytophagia</taxon>
        <taxon>Cytophagales</taxon>
        <taxon>Hymenobacteraceae</taxon>
        <taxon>Hymenobacter</taxon>
    </lineage>
</organism>
<reference evidence="2" key="1">
    <citation type="submission" date="2016-10" db="EMBL/GenBank/DDBJ databases">
        <authorList>
            <person name="Varghese N."/>
            <person name="Submissions S."/>
        </authorList>
    </citation>
    <scope>NUCLEOTIDE SEQUENCE [LARGE SCALE GENOMIC DNA]</scope>
    <source>
        <strain evidence="2">OR362-8,ATCC BAA-1266,JCM 13504</strain>
    </source>
</reference>
<dbReference type="AlphaFoldDB" id="A0A1I6BNS0"/>
<evidence type="ECO:0000313" key="1">
    <source>
        <dbReference type="EMBL" id="SFQ82598.1"/>
    </source>
</evidence>
<keyword evidence="2" id="KW-1185">Reference proteome</keyword>
<dbReference type="STRING" id="1227077.SAMN04515668_4844"/>